<dbReference type="Proteomes" id="UP000257039">
    <property type="component" value="Unassembled WGS sequence"/>
</dbReference>
<dbReference type="EMBL" id="NDXW01000001">
    <property type="protein sequence ID" value="RDH42565.1"/>
    <property type="molecule type" value="Genomic_DNA"/>
</dbReference>
<organism evidence="2 3">
    <name type="scientific">Zooshikella ganghwensis</name>
    <dbReference type="NCBI Taxonomy" id="202772"/>
    <lineage>
        <taxon>Bacteria</taxon>
        <taxon>Pseudomonadati</taxon>
        <taxon>Pseudomonadota</taxon>
        <taxon>Gammaproteobacteria</taxon>
        <taxon>Oceanospirillales</taxon>
        <taxon>Zooshikellaceae</taxon>
        <taxon>Zooshikella</taxon>
    </lineage>
</organism>
<evidence type="ECO:0000313" key="2">
    <source>
        <dbReference type="EMBL" id="RDH42565.1"/>
    </source>
</evidence>
<protein>
    <submittedName>
        <fullName evidence="2">Questin oxidase family protein</fullName>
    </submittedName>
</protein>
<dbReference type="RefSeq" id="WP_094786049.1">
    <property type="nucleotide sequence ID" value="NZ_NDXW01000001.1"/>
</dbReference>
<name>A0A4P9VHC2_9GAMM</name>
<keyword evidence="3" id="KW-1185">Reference proteome</keyword>
<evidence type="ECO:0000313" key="3">
    <source>
        <dbReference type="Proteomes" id="UP000257039"/>
    </source>
</evidence>
<reference evidence="2 3" key="1">
    <citation type="submission" date="2017-04" db="EMBL/GenBank/DDBJ databases">
        <title>Draft genome sequence of Zooshikella ganghwensis VG4 isolated from Red Sea sediments.</title>
        <authorList>
            <person name="Rehman Z."/>
            <person name="Alam I."/>
            <person name="Kamau A."/>
            <person name="Bajic V."/>
            <person name="Leiknes T."/>
        </authorList>
    </citation>
    <scope>NUCLEOTIDE SEQUENCE [LARGE SCALE GENOMIC DNA]</scope>
    <source>
        <strain evidence="2 3">VG4</strain>
    </source>
</reference>
<sequence>MTDDKSIINELLNDKQYHIEFNGHLTNHVKHAVVALAGMNIPAQKIKDYYENYAKLTTYGFGLEPARASKYVISEENWKDFLGQRTSFSAYCDFFDLQIKKLGLDIVLEKYMPTLLSGWAGAFTHATIHLGWALDIKSHWMAVEGLAYMAYAYVSCNPQRAAITREQYTNEAPFDSLQRITAYWNNHSTELSDWVETLVSNTESDKAEGIHPELIRSGLQYRIAKLLKVGHPLIYELPAWLKSNDTSSVWDQLYYTVSLLYLAKPGDFVLLHLITSLHAMEKIAQHSPTEQTKDVIKCYWVGLLCILFSRADFPKHAKLESLHNTFNKAKDDIDNEAWKHVWEQTIARSVEEEEEHNPKLVYVLQLMWERSKGLSIYRAAAGQFTTTPELPPSFETPPTE</sequence>
<proteinExistence type="predicted"/>
<keyword evidence="1" id="KW-0560">Oxidoreductase</keyword>
<dbReference type="AlphaFoldDB" id="A0A4P9VHC2"/>
<evidence type="ECO:0000256" key="1">
    <source>
        <dbReference type="ARBA" id="ARBA00023002"/>
    </source>
</evidence>
<dbReference type="PANTHER" id="PTHR35870">
    <property type="entry name" value="PROTEIN, PUTATIVE (AFU_ORTHOLOGUE AFUA_5G03330)-RELATED"/>
    <property type="match status" value="1"/>
</dbReference>
<dbReference type="GO" id="GO:0016491">
    <property type="term" value="F:oxidoreductase activity"/>
    <property type="evidence" value="ECO:0007669"/>
    <property type="project" value="UniProtKB-KW"/>
</dbReference>
<accession>A0A4P9VHC2</accession>
<dbReference type="InterPro" id="IPR025337">
    <property type="entry name" value="Questin_oxidase-like"/>
</dbReference>
<comment type="caution">
    <text evidence="2">The sequence shown here is derived from an EMBL/GenBank/DDBJ whole genome shotgun (WGS) entry which is preliminary data.</text>
</comment>
<gene>
    <name evidence="2" type="ORF">B9G39_03390</name>
</gene>
<dbReference type="Pfam" id="PF14027">
    <property type="entry name" value="Questin_oxidase"/>
    <property type="match status" value="1"/>
</dbReference>
<dbReference type="PANTHER" id="PTHR35870:SF1">
    <property type="entry name" value="PROTEIN, PUTATIVE (AFU_ORTHOLOGUE AFUA_5G03330)-RELATED"/>
    <property type="match status" value="1"/>
</dbReference>